<evidence type="ECO:0000259" key="7">
    <source>
        <dbReference type="PROSITE" id="PS51322"/>
    </source>
</evidence>
<evidence type="ECO:0000256" key="5">
    <source>
        <dbReference type="ARBA" id="ARBA00022927"/>
    </source>
</evidence>
<sequence length="358" mass="38818">MAMAAATGTVVLVDAALAPYEHPDLRWLVRKHVLAVLQDFPTLSPSVDTYTSDSGASAVLLNARGLLTVSPALPPVLLTLWLPLEYPYLPPLVYVFPAAPPASLARDHPFVDHRTGRVRQTLPYLEDWAVPRSSVAGLVRSLVGALRMCHPLTSRFGSVVHATATARATTTTTPTPEEEEQERMHAALLDELVSRLGRDAAAFRGHVDEDIHALSSSQGNLRARADAMDRAVRDLEGERMRLERAVTASLSHRGELLSWLHKTSCAPDDAGAALLLAPHGAAGGDAPRWLESKASELAMDDTVDALGRALEDGERVIGFHEYIKRVKVLAREQFFHCYAASTSMSKRSPPPDATSPLI</sequence>
<dbReference type="SUPFAM" id="SSF54495">
    <property type="entry name" value="UBC-like"/>
    <property type="match status" value="1"/>
</dbReference>
<dbReference type="EnsemblPlants" id="Zm00001eb409970_T001">
    <property type="protein sequence ID" value="Zm00001eb409970_P001"/>
    <property type="gene ID" value="Zm00001eb409970"/>
</dbReference>
<dbReference type="RefSeq" id="XP_008661712.1">
    <property type="nucleotide sequence ID" value="XM_008663490.3"/>
</dbReference>
<dbReference type="Gramene" id="Zm00001eb409970_T005">
    <property type="protein sequence ID" value="Zm00001eb409970_P005"/>
    <property type="gene ID" value="Zm00001eb409970"/>
</dbReference>
<dbReference type="PROSITE" id="PS51322">
    <property type="entry name" value="UEV"/>
    <property type="match status" value="1"/>
</dbReference>
<proteinExistence type="inferred from homology"/>
<name>A0A804RAY1_MAIZE</name>
<comment type="similarity">
    <text evidence="2">Belongs to the ubiquitin-conjugating enzyme family. UEV subfamily.</text>
</comment>
<dbReference type="RefSeq" id="NP_001358447.1">
    <property type="nucleotide sequence ID" value="NM_001371518.1"/>
</dbReference>
<dbReference type="GO" id="GO:0000813">
    <property type="term" value="C:ESCRT I complex"/>
    <property type="evidence" value="ECO:0000318"/>
    <property type="project" value="GO_Central"/>
</dbReference>
<dbReference type="EnsemblPlants" id="Zm00001eb409970_T003">
    <property type="protein sequence ID" value="Zm00001eb409970_P003"/>
    <property type="gene ID" value="Zm00001eb409970"/>
</dbReference>
<evidence type="ECO:0000313" key="9">
    <source>
        <dbReference type="Proteomes" id="UP000007305"/>
    </source>
</evidence>
<dbReference type="GO" id="GO:0008333">
    <property type="term" value="P:endosome to lysosome transport"/>
    <property type="evidence" value="ECO:0000318"/>
    <property type="project" value="GO_Central"/>
</dbReference>
<dbReference type="EnsemblPlants" id="Zm00001eb409970_T005">
    <property type="protein sequence ID" value="Zm00001eb409970_P005"/>
    <property type="gene ID" value="Zm00001eb409970"/>
</dbReference>
<feature type="domain" description="UEV" evidence="7">
    <location>
        <begin position="10"/>
        <end position="156"/>
    </location>
</feature>
<dbReference type="GO" id="GO:0043130">
    <property type="term" value="F:ubiquitin binding"/>
    <property type="evidence" value="ECO:0000318"/>
    <property type="project" value="GO_Central"/>
</dbReference>
<dbReference type="InterPro" id="IPR052070">
    <property type="entry name" value="ESCRT-I_UEV_domain"/>
</dbReference>
<protein>
    <recommendedName>
        <fullName evidence="7">UEV domain-containing protein</fullName>
    </recommendedName>
</protein>
<keyword evidence="3" id="KW-0813">Transport</keyword>
<evidence type="ECO:0000256" key="3">
    <source>
        <dbReference type="ARBA" id="ARBA00022448"/>
    </source>
</evidence>
<dbReference type="PANTHER" id="PTHR23306:SF21">
    <property type="entry name" value="UBIQUITIN-CONJUGATING ENZYME_RWD-LIKE PROTEIN"/>
    <property type="match status" value="1"/>
</dbReference>
<organism evidence="8 9">
    <name type="scientific">Zea mays</name>
    <name type="common">Maize</name>
    <dbReference type="NCBI Taxonomy" id="4577"/>
    <lineage>
        <taxon>Eukaryota</taxon>
        <taxon>Viridiplantae</taxon>
        <taxon>Streptophyta</taxon>
        <taxon>Embryophyta</taxon>
        <taxon>Tracheophyta</taxon>
        <taxon>Spermatophyta</taxon>
        <taxon>Magnoliopsida</taxon>
        <taxon>Liliopsida</taxon>
        <taxon>Poales</taxon>
        <taxon>Poaceae</taxon>
        <taxon>PACMAD clade</taxon>
        <taxon>Panicoideae</taxon>
        <taxon>Andropogonodae</taxon>
        <taxon>Andropogoneae</taxon>
        <taxon>Tripsacinae</taxon>
        <taxon>Zea</taxon>
    </lineage>
</organism>
<evidence type="ECO:0000256" key="6">
    <source>
        <dbReference type="ARBA" id="ARBA00023054"/>
    </source>
</evidence>
<dbReference type="Proteomes" id="UP000007305">
    <property type="component" value="Chromosome 10"/>
</dbReference>
<dbReference type="InterPro" id="IPR016135">
    <property type="entry name" value="UBQ-conjugating_enzyme/RWD"/>
</dbReference>
<reference evidence="8" key="2">
    <citation type="submission" date="2019-07" db="EMBL/GenBank/DDBJ databases">
        <authorList>
            <person name="Seetharam A."/>
            <person name="Woodhouse M."/>
            <person name="Cannon E."/>
        </authorList>
    </citation>
    <scope>NUCLEOTIDE SEQUENCE [LARGE SCALE GENOMIC DNA]</scope>
    <source>
        <strain evidence="8">cv. B73</strain>
    </source>
</reference>
<evidence type="ECO:0000256" key="1">
    <source>
        <dbReference type="ARBA" id="ARBA00004177"/>
    </source>
</evidence>
<reference evidence="8" key="3">
    <citation type="submission" date="2021-05" db="UniProtKB">
        <authorList>
            <consortium name="EnsemblPlants"/>
        </authorList>
    </citation>
    <scope>IDENTIFICATION</scope>
    <source>
        <strain evidence="8">cv. B73</strain>
    </source>
</reference>
<dbReference type="Gene3D" id="6.10.140.820">
    <property type="match status" value="1"/>
</dbReference>
<dbReference type="GeneID" id="100275829"/>
<keyword evidence="5" id="KW-0653">Protein transport</keyword>
<dbReference type="RefSeq" id="XP_008661709.1">
    <property type="nucleotide sequence ID" value="XM_008663487.3"/>
</dbReference>
<dbReference type="OrthoDB" id="306304at2759"/>
<dbReference type="Pfam" id="PF09454">
    <property type="entry name" value="Vps23_core"/>
    <property type="match status" value="1"/>
</dbReference>
<dbReference type="PANTHER" id="PTHR23306">
    <property type="entry name" value="TUMOR SUSCEPTIBILITY GENE 101 PROTEIN-RELATED"/>
    <property type="match status" value="1"/>
</dbReference>
<dbReference type="Gramene" id="Zm00001eb409970_T003">
    <property type="protein sequence ID" value="Zm00001eb409970_P003"/>
    <property type="gene ID" value="Zm00001eb409970"/>
</dbReference>
<keyword evidence="6" id="KW-0175">Coiled coil</keyword>
<dbReference type="InterPro" id="IPR037202">
    <property type="entry name" value="ESCRT_assembly_dom"/>
</dbReference>
<accession>A0A804RAY1</accession>
<comment type="subcellular location">
    <subcellularLocation>
        <location evidence="1">Endosome</location>
    </subcellularLocation>
</comment>
<keyword evidence="9" id="KW-1185">Reference proteome</keyword>
<dbReference type="GO" id="GO:0015031">
    <property type="term" value="P:protein transport"/>
    <property type="evidence" value="ECO:0007669"/>
    <property type="project" value="UniProtKB-KW"/>
</dbReference>
<keyword evidence="4" id="KW-0967">Endosome</keyword>
<dbReference type="InterPro" id="IPR008883">
    <property type="entry name" value="UEV_N"/>
</dbReference>
<dbReference type="InterPro" id="IPR017916">
    <property type="entry name" value="SB_dom"/>
</dbReference>
<dbReference type="Gramene" id="Zm00001eb409970_T001">
    <property type="protein sequence ID" value="Zm00001eb409970_P001"/>
    <property type="gene ID" value="Zm00001eb409970"/>
</dbReference>
<dbReference type="KEGG" id="zma:100275829"/>
<evidence type="ECO:0000313" key="8">
    <source>
        <dbReference type="EnsemblPlants" id="Zm00001eb409970_P003"/>
    </source>
</evidence>
<dbReference type="Pfam" id="PF05743">
    <property type="entry name" value="UEV"/>
    <property type="match status" value="1"/>
</dbReference>
<reference evidence="9" key="1">
    <citation type="journal article" date="2009" name="Science">
        <title>The B73 maize genome: complexity, diversity, and dynamics.</title>
        <authorList>
            <person name="Schnable P.S."/>
            <person name="Ware D."/>
            <person name="Fulton R.S."/>
            <person name="Stein J.C."/>
            <person name="Wei F."/>
            <person name="Pasternak S."/>
            <person name="Liang C."/>
            <person name="Zhang J."/>
            <person name="Fulton L."/>
            <person name="Graves T.A."/>
            <person name="Minx P."/>
            <person name="Reily A.D."/>
            <person name="Courtney L."/>
            <person name="Kruchowski S.S."/>
            <person name="Tomlinson C."/>
            <person name="Strong C."/>
            <person name="Delehaunty K."/>
            <person name="Fronick C."/>
            <person name="Courtney B."/>
            <person name="Rock S.M."/>
            <person name="Belter E."/>
            <person name="Du F."/>
            <person name="Kim K."/>
            <person name="Abbott R.M."/>
            <person name="Cotton M."/>
            <person name="Levy A."/>
            <person name="Marchetto P."/>
            <person name="Ochoa K."/>
            <person name="Jackson S.M."/>
            <person name="Gillam B."/>
            <person name="Chen W."/>
            <person name="Yan L."/>
            <person name="Higginbotham J."/>
            <person name="Cardenas M."/>
            <person name="Waligorski J."/>
            <person name="Applebaum E."/>
            <person name="Phelps L."/>
            <person name="Falcone J."/>
            <person name="Kanchi K."/>
            <person name="Thane T."/>
            <person name="Scimone A."/>
            <person name="Thane N."/>
            <person name="Henke J."/>
            <person name="Wang T."/>
            <person name="Ruppert J."/>
            <person name="Shah N."/>
            <person name="Rotter K."/>
            <person name="Hodges J."/>
            <person name="Ingenthron E."/>
            <person name="Cordes M."/>
            <person name="Kohlberg S."/>
            <person name="Sgro J."/>
            <person name="Delgado B."/>
            <person name="Mead K."/>
            <person name="Chinwalla A."/>
            <person name="Leonard S."/>
            <person name="Crouse K."/>
            <person name="Collura K."/>
            <person name="Kudrna D."/>
            <person name="Currie J."/>
            <person name="He R."/>
            <person name="Angelova A."/>
            <person name="Rajasekar S."/>
            <person name="Mueller T."/>
            <person name="Lomeli R."/>
            <person name="Scara G."/>
            <person name="Ko A."/>
            <person name="Delaney K."/>
            <person name="Wissotski M."/>
            <person name="Lopez G."/>
            <person name="Campos D."/>
            <person name="Braidotti M."/>
            <person name="Ashley E."/>
            <person name="Golser W."/>
            <person name="Kim H."/>
            <person name="Lee S."/>
            <person name="Lin J."/>
            <person name="Dujmic Z."/>
            <person name="Kim W."/>
            <person name="Talag J."/>
            <person name="Zuccolo A."/>
            <person name="Fan C."/>
            <person name="Sebastian A."/>
            <person name="Kramer M."/>
            <person name="Spiegel L."/>
            <person name="Nascimento L."/>
            <person name="Zutavern T."/>
            <person name="Miller B."/>
            <person name="Ambroise C."/>
            <person name="Muller S."/>
            <person name="Spooner W."/>
            <person name="Narechania A."/>
            <person name="Ren L."/>
            <person name="Wei S."/>
            <person name="Kumari S."/>
            <person name="Faga B."/>
            <person name="Levy M.J."/>
            <person name="McMahan L."/>
            <person name="Van Buren P."/>
            <person name="Vaughn M.W."/>
            <person name="Ying K."/>
            <person name="Yeh C.-T."/>
            <person name="Emrich S.J."/>
            <person name="Jia Y."/>
            <person name="Kalyanaraman A."/>
            <person name="Hsia A.-P."/>
            <person name="Barbazuk W.B."/>
            <person name="Baucom R.S."/>
            <person name="Brutnell T.P."/>
            <person name="Carpita N.C."/>
            <person name="Chaparro C."/>
            <person name="Chia J.-M."/>
            <person name="Deragon J.-M."/>
            <person name="Estill J.C."/>
            <person name="Fu Y."/>
            <person name="Jeddeloh J.A."/>
            <person name="Han Y."/>
            <person name="Lee H."/>
            <person name="Li P."/>
            <person name="Lisch D.R."/>
            <person name="Liu S."/>
            <person name="Liu Z."/>
            <person name="Nagel D.H."/>
            <person name="McCann M.C."/>
            <person name="SanMiguel P."/>
            <person name="Myers A.M."/>
            <person name="Nettleton D."/>
            <person name="Nguyen J."/>
            <person name="Penning B.W."/>
            <person name="Ponnala L."/>
            <person name="Schneider K.L."/>
            <person name="Schwartz D.C."/>
            <person name="Sharma A."/>
            <person name="Soderlund C."/>
            <person name="Springer N.M."/>
            <person name="Sun Q."/>
            <person name="Wang H."/>
            <person name="Waterman M."/>
            <person name="Westerman R."/>
            <person name="Wolfgruber T.K."/>
            <person name="Yang L."/>
            <person name="Yu Y."/>
            <person name="Zhang L."/>
            <person name="Zhou S."/>
            <person name="Zhu Q."/>
            <person name="Bennetzen J.L."/>
            <person name="Dawe R.K."/>
            <person name="Jiang J."/>
            <person name="Jiang N."/>
            <person name="Presting G.G."/>
            <person name="Wessler S.R."/>
            <person name="Aluru S."/>
            <person name="Martienssen R.A."/>
            <person name="Clifton S.W."/>
            <person name="McCombie W.R."/>
            <person name="Wing R.A."/>
            <person name="Wilson R.K."/>
        </authorList>
    </citation>
    <scope>NUCLEOTIDE SEQUENCE [LARGE SCALE GENOMIC DNA]</scope>
    <source>
        <strain evidence="9">cv. B73</strain>
    </source>
</reference>
<dbReference type="Gene3D" id="3.10.110.10">
    <property type="entry name" value="Ubiquitin Conjugating Enzyme"/>
    <property type="match status" value="1"/>
</dbReference>
<dbReference type="SUPFAM" id="SSF140111">
    <property type="entry name" value="Endosomal sorting complex assembly domain"/>
    <property type="match status" value="1"/>
</dbReference>
<evidence type="ECO:0000256" key="2">
    <source>
        <dbReference type="ARBA" id="ARBA00009594"/>
    </source>
</evidence>
<dbReference type="AlphaFoldDB" id="A0A804RAY1"/>
<evidence type="ECO:0000256" key="4">
    <source>
        <dbReference type="ARBA" id="ARBA00022753"/>
    </source>
</evidence>
<dbReference type="CDD" id="cd11685">
    <property type="entry name" value="UEV_TSG101-like"/>
    <property type="match status" value="1"/>
</dbReference>
<gene>
    <name evidence="8" type="primary">LOC100275829</name>
</gene>